<evidence type="ECO:0000313" key="2">
    <source>
        <dbReference type="EMBL" id="AWP09394.1"/>
    </source>
</evidence>
<sequence>MEEWRSTKRDAEDEEDEKKERIYSNRRRKRKKKKEEGNKKMKSAEETCLGLPWPAATSCLADLERCWFLHCPHSYGAVLLGARWLRNVNVQLRRSLSIIPWA</sequence>
<keyword evidence="3" id="KW-1185">Reference proteome</keyword>
<accession>A0A2U9BYR1</accession>
<protein>
    <submittedName>
        <fullName evidence="2">Uncharacterized protein</fullName>
    </submittedName>
</protein>
<reference evidence="2 3" key="1">
    <citation type="submission" date="2017-12" db="EMBL/GenBank/DDBJ databases">
        <title>Integrating genomic resources of turbot (Scophthalmus maximus) in depth evaluation of genetic and physical mapping variation across individuals.</title>
        <authorList>
            <person name="Martinez P."/>
        </authorList>
    </citation>
    <scope>NUCLEOTIDE SEQUENCE [LARGE SCALE GENOMIC DNA]</scope>
</reference>
<name>A0A2U9BYR1_SCOMX</name>
<dbReference type="EMBL" id="CP026253">
    <property type="protein sequence ID" value="AWP09394.1"/>
    <property type="molecule type" value="Genomic_DNA"/>
</dbReference>
<evidence type="ECO:0000256" key="1">
    <source>
        <dbReference type="SAM" id="MobiDB-lite"/>
    </source>
</evidence>
<proteinExistence type="predicted"/>
<dbReference type="Proteomes" id="UP000246464">
    <property type="component" value="Chromosome 11"/>
</dbReference>
<dbReference type="AlphaFoldDB" id="A0A2U9BYR1"/>
<feature type="compositionally biased region" description="Basic and acidic residues" evidence="1">
    <location>
        <begin position="1"/>
        <end position="11"/>
    </location>
</feature>
<evidence type="ECO:0000313" key="3">
    <source>
        <dbReference type="Proteomes" id="UP000246464"/>
    </source>
</evidence>
<organism evidence="2 3">
    <name type="scientific">Scophthalmus maximus</name>
    <name type="common">Turbot</name>
    <name type="synonym">Psetta maxima</name>
    <dbReference type="NCBI Taxonomy" id="52904"/>
    <lineage>
        <taxon>Eukaryota</taxon>
        <taxon>Metazoa</taxon>
        <taxon>Chordata</taxon>
        <taxon>Craniata</taxon>
        <taxon>Vertebrata</taxon>
        <taxon>Euteleostomi</taxon>
        <taxon>Actinopterygii</taxon>
        <taxon>Neopterygii</taxon>
        <taxon>Teleostei</taxon>
        <taxon>Neoteleostei</taxon>
        <taxon>Acanthomorphata</taxon>
        <taxon>Carangaria</taxon>
        <taxon>Pleuronectiformes</taxon>
        <taxon>Pleuronectoidei</taxon>
        <taxon>Scophthalmidae</taxon>
        <taxon>Scophthalmus</taxon>
    </lineage>
</organism>
<feature type="region of interest" description="Disordered" evidence="1">
    <location>
        <begin position="1"/>
        <end position="44"/>
    </location>
</feature>
<feature type="compositionally biased region" description="Basic and acidic residues" evidence="1">
    <location>
        <begin position="34"/>
        <end position="44"/>
    </location>
</feature>
<feature type="compositionally biased region" description="Basic residues" evidence="1">
    <location>
        <begin position="24"/>
        <end position="33"/>
    </location>
</feature>
<gene>
    <name evidence="2" type="ORF">SMAX5B_002599</name>
</gene>